<accession>A0ABU4AW15</accession>
<evidence type="ECO:0000256" key="2">
    <source>
        <dbReference type="ARBA" id="ARBA00022801"/>
    </source>
</evidence>
<evidence type="ECO:0000256" key="3">
    <source>
        <dbReference type="PROSITE-ProRule" id="PRU10038"/>
    </source>
</evidence>
<name>A0ABU4AW15_9NOCA</name>
<dbReference type="Gene3D" id="3.40.50.1820">
    <property type="entry name" value="alpha/beta hydrolase"/>
    <property type="match status" value="1"/>
</dbReference>
<keyword evidence="2 5" id="KW-0378">Hydrolase</keyword>
<dbReference type="EMBL" id="JAWLKE010000003">
    <property type="protein sequence ID" value="MDV6230429.1"/>
    <property type="molecule type" value="Genomic_DNA"/>
</dbReference>
<dbReference type="PANTHER" id="PTHR48081:SF30">
    <property type="entry name" value="ACETYL-HYDROLASE LIPR-RELATED"/>
    <property type="match status" value="1"/>
</dbReference>
<protein>
    <submittedName>
        <fullName evidence="5">Alpha/beta hydrolase</fullName>
    </submittedName>
</protein>
<evidence type="ECO:0000259" key="4">
    <source>
        <dbReference type="Pfam" id="PF07859"/>
    </source>
</evidence>
<dbReference type="InterPro" id="IPR013094">
    <property type="entry name" value="AB_hydrolase_3"/>
</dbReference>
<dbReference type="PANTHER" id="PTHR48081">
    <property type="entry name" value="AB HYDROLASE SUPERFAMILY PROTEIN C4A8.06C"/>
    <property type="match status" value="1"/>
</dbReference>
<dbReference type="PROSITE" id="PS01174">
    <property type="entry name" value="LIPASE_GDXG_SER"/>
    <property type="match status" value="1"/>
</dbReference>
<keyword evidence="6" id="KW-1185">Reference proteome</keyword>
<reference evidence="5 6" key="1">
    <citation type="submission" date="2023-10" db="EMBL/GenBank/DDBJ databases">
        <title>Development of a sustainable strategy for remediation of hydrocarbon-contaminated territories based on the waste exchange concept.</title>
        <authorList>
            <person name="Krivoruchko A."/>
        </authorList>
    </citation>
    <scope>NUCLEOTIDE SEQUENCE [LARGE SCALE GENOMIC DNA]</scope>
    <source>
        <strain evidence="5 6">IEGM 1322</strain>
    </source>
</reference>
<feature type="active site" evidence="3">
    <location>
        <position position="134"/>
    </location>
</feature>
<dbReference type="Pfam" id="PF07859">
    <property type="entry name" value="Abhydrolase_3"/>
    <property type="match status" value="1"/>
</dbReference>
<dbReference type="InterPro" id="IPR029058">
    <property type="entry name" value="AB_hydrolase_fold"/>
</dbReference>
<sequence length="300" mass="32503">MTNLLPTSRGGIEFSRRLVATSMNLFGPVPKGTRVNPVADGPVRGEWVRAPGLTPGPRVILYIHGSAYVICSARTHRGLTARLSSSTGLPVFTVDYRLAPEHPFPAAADDLEAAYRWLLGQGYNAANIVIAGDSAGGHLAADLLIENDRTGTPQPGAMVLFSPLIDLDFELSAQMERSRKDPMISAKAARGLVALYTEGHDADLPRLRLDLALARDLPPTLIQVGGAEMLRGDARHLHSMIDAAGGRSELEIWPDQMHVFQALPRLIPEAAHALEHAAEFITHALDNRLVQQDSKEQVSR</sequence>
<dbReference type="InterPro" id="IPR050300">
    <property type="entry name" value="GDXG_lipolytic_enzyme"/>
</dbReference>
<dbReference type="Proteomes" id="UP001185899">
    <property type="component" value="Unassembled WGS sequence"/>
</dbReference>
<evidence type="ECO:0000256" key="1">
    <source>
        <dbReference type="ARBA" id="ARBA00010515"/>
    </source>
</evidence>
<dbReference type="SUPFAM" id="SSF53474">
    <property type="entry name" value="alpha/beta-Hydrolases"/>
    <property type="match status" value="1"/>
</dbReference>
<evidence type="ECO:0000313" key="6">
    <source>
        <dbReference type="Proteomes" id="UP001185899"/>
    </source>
</evidence>
<comment type="caution">
    <text evidence="5">The sequence shown here is derived from an EMBL/GenBank/DDBJ whole genome shotgun (WGS) entry which is preliminary data.</text>
</comment>
<dbReference type="GO" id="GO:0016787">
    <property type="term" value="F:hydrolase activity"/>
    <property type="evidence" value="ECO:0007669"/>
    <property type="project" value="UniProtKB-KW"/>
</dbReference>
<dbReference type="RefSeq" id="WP_317547891.1">
    <property type="nucleotide sequence ID" value="NZ_JAWLKE010000003.1"/>
</dbReference>
<proteinExistence type="inferred from homology"/>
<organism evidence="5 6">
    <name type="scientific">Rhodococcus cercidiphylli</name>
    <dbReference type="NCBI Taxonomy" id="489916"/>
    <lineage>
        <taxon>Bacteria</taxon>
        <taxon>Bacillati</taxon>
        <taxon>Actinomycetota</taxon>
        <taxon>Actinomycetes</taxon>
        <taxon>Mycobacteriales</taxon>
        <taxon>Nocardiaceae</taxon>
        <taxon>Rhodococcus</taxon>
    </lineage>
</organism>
<dbReference type="InterPro" id="IPR033140">
    <property type="entry name" value="Lipase_GDXG_put_SER_AS"/>
</dbReference>
<evidence type="ECO:0000313" key="5">
    <source>
        <dbReference type="EMBL" id="MDV6230429.1"/>
    </source>
</evidence>
<comment type="similarity">
    <text evidence="1">Belongs to the 'GDXG' lipolytic enzyme family.</text>
</comment>
<gene>
    <name evidence="5" type="ORF">R3P95_07710</name>
</gene>
<feature type="domain" description="Alpha/beta hydrolase fold-3" evidence="4">
    <location>
        <begin position="60"/>
        <end position="261"/>
    </location>
</feature>